<feature type="transmembrane region" description="Helical" evidence="1">
    <location>
        <begin position="78"/>
        <end position="99"/>
    </location>
</feature>
<reference evidence="2 3" key="1">
    <citation type="submission" date="2024-05" db="EMBL/GenBank/DDBJ databases">
        <authorList>
            <person name="Wallberg A."/>
        </authorList>
    </citation>
    <scope>NUCLEOTIDE SEQUENCE [LARGE SCALE GENOMIC DNA]</scope>
</reference>
<name>A0AAV2SMN8_MEGNR</name>
<feature type="non-terminal residue" evidence="2">
    <location>
        <position position="1"/>
    </location>
</feature>
<keyword evidence="1" id="KW-1133">Transmembrane helix</keyword>
<keyword evidence="3" id="KW-1185">Reference proteome</keyword>
<evidence type="ECO:0000313" key="2">
    <source>
        <dbReference type="EMBL" id="CAL4210134.1"/>
    </source>
</evidence>
<proteinExistence type="predicted"/>
<dbReference type="EMBL" id="CAXKWB010085298">
    <property type="protein sequence ID" value="CAL4210134.1"/>
    <property type="molecule type" value="Genomic_DNA"/>
</dbReference>
<dbReference type="AlphaFoldDB" id="A0AAV2SMN8"/>
<keyword evidence="1" id="KW-0812">Transmembrane</keyword>
<dbReference type="Proteomes" id="UP001497623">
    <property type="component" value="Unassembled WGS sequence"/>
</dbReference>
<evidence type="ECO:0000313" key="3">
    <source>
        <dbReference type="Proteomes" id="UP001497623"/>
    </source>
</evidence>
<evidence type="ECO:0008006" key="4">
    <source>
        <dbReference type="Google" id="ProtNLM"/>
    </source>
</evidence>
<sequence length="115" mass="12496">GFIRRWASIVRGGYTYQDKTVQLLQTSTMATTVVNVNQAPAPVYMNPVPVVYNAGIAPLAPGVCTVCRKGKIVSSRTWCTWITCCLLLPFGCIPGIIAFCCCCKKPTCTHCGYQV</sequence>
<comment type="caution">
    <text evidence="2">The sequence shown here is derived from an EMBL/GenBank/DDBJ whole genome shotgun (WGS) entry which is preliminary data.</text>
</comment>
<organism evidence="2 3">
    <name type="scientific">Meganyctiphanes norvegica</name>
    <name type="common">Northern krill</name>
    <name type="synonym">Thysanopoda norvegica</name>
    <dbReference type="NCBI Taxonomy" id="48144"/>
    <lineage>
        <taxon>Eukaryota</taxon>
        <taxon>Metazoa</taxon>
        <taxon>Ecdysozoa</taxon>
        <taxon>Arthropoda</taxon>
        <taxon>Crustacea</taxon>
        <taxon>Multicrustacea</taxon>
        <taxon>Malacostraca</taxon>
        <taxon>Eumalacostraca</taxon>
        <taxon>Eucarida</taxon>
        <taxon>Euphausiacea</taxon>
        <taxon>Euphausiidae</taxon>
        <taxon>Meganyctiphanes</taxon>
    </lineage>
</organism>
<accession>A0AAV2SMN8</accession>
<protein>
    <recommendedName>
        <fullName evidence="4">Brain protein I3</fullName>
    </recommendedName>
</protein>
<keyword evidence="1" id="KW-0472">Membrane</keyword>
<gene>
    <name evidence="2" type="ORF">MNOR_LOCUS38280</name>
</gene>
<evidence type="ECO:0000256" key="1">
    <source>
        <dbReference type="SAM" id="Phobius"/>
    </source>
</evidence>